<dbReference type="AlphaFoldDB" id="X1LHS5"/>
<sequence length="92" mass="10482">MQLSEEDWDYVFGVNVKGTFLACQIFARQMIRQKSKGKIINISSIAGKIGLIDRAHYSASHLPLGLIFSFCALYQFKNRQADDRISRLSIEL</sequence>
<gene>
    <name evidence="3" type="ORF">S03H2_70431</name>
</gene>
<comment type="similarity">
    <text evidence="1">Belongs to the short-chain dehydrogenases/reductases (SDR) family.</text>
</comment>
<dbReference type="SUPFAM" id="SSF51735">
    <property type="entry name" value="NAD(P)-binding Rossmann-fold domains"/>
    <property type="match status" value="1"/>
</dbReference>
<proteinExistence type="inferred from homology"/>
<evidence type="ECO:0000256" key="2">
    <source>
        <dbReference type="ARBA" id="ARBA00023002"/>
    </source>
</evidence>
<name>X1LHS5_9ZZZZ</name>
<accession>X1LHS5</accession>
<protein>
    <submittedName>
        <fullName evidence="3">Uncharacterized protein</fullName>
    </submittedName>
</protein>
<dbReference type="GO" id="GO:0006633">
    <property type="term" value="P:fatty acid biosynthetic process"/>
    <property type="evidence" value="ECO:0007669"/>
    <property type="project" value="TreeGrafter"/>
</dbReference>
<evidence type="ECO:0000256" key="1">
    <source>
        <dbReference type="ARBA" id="ARBA00006484"/>
    </source>
</evidence>
<reference evidence="3" key="1">
    <citation type="journal article" date="2014" name="Front. Microbiol.">
        <title>High frequency of phylogenetically diverse reductive dehalogenase-homologous genes in deep subseafloor sedimentary metagenomes.</title>
        <authorList>
            <person name="Kawai M."/>
            <person name="Futagami T."/>
            <person name="Toyoda A."/>
            <person name="Takaki Y."/>
            <person name="Nishi S."/>
            <person name="Hori S."/>
            <person name="Arai W."/>
            <person name="Tsubouchi T."/>
            <person name="Morono Y."/>
            <person name="Uchiyama I."/>
            <person name="Ito T."/>
            <person name="Fujiyama A."/>
            <person name="Inagaki F."/>
            <person name="Takami H."/>
        </authorList>
    </citation>
    <scope>NUCLEOTIDE SEQUENCE</scope>
    <source>
        <strain evidence="3">Expedition CK06-06</strain>
    </source>
</reference>
<dbReference type="Gene3D" id="3.40.50.720">
    <property type="entry name" value="NAD(P)-binding Rossmann-like Domain"/>
    <property type="match status" value="1"/>
</dbReference>
<dbReference type="GO" id="GO:0048038">
    <property type="term" value="F:quinone binding"/>
    <property type="evidence" value="ECO:0007669"/>
    <property type="project" value="TreeGrafter"/>
</dbReference>
<dbReference type="PANTHER" id="PTHR42760">
    <property type="entry name" value="SHORT-CHAIN DEHYDROGENASES/REDUCTASES FAMILY MEMBER"/>
    <property type="match status" value="1"/>
</dbReference>
<evidence type="ECO:0000313" key="3">
    <source>
        <dbReference type="EMBL" id="GAH93703.1"/>
    </source>
</evidence>
<dbReference type="PANTHER" id="PTHR42760:SF83">
    <property type="entry name" value="(3R)-3-HYDROXYACYL-COA DEHYDROGENASE"/>
    <property type="match status" value="1"/>
</dbReference>
<organism evidence="3">
    <name type="scientific">marine sediment metagenome</name>
    <dbReference type="NCBI Taxonomy" id="412755"/>
    <lineage>
        <taxon>unclassified sequences</taxon>
        <taxon>metagenomes</taxon>
        <taxon>ecological metagenomes</taxon>
    </lineage>
</organism>
<dbReference type="Pfam" id="PF00106">
    <property type="entry name" value="adh_short"/>
    <property type="match status" value="1"/>
</dbReference>
<keyword evidence="2" id="KW-0560">Oxidoreductase</keyword>
<dbReference type="EMBL" id="BARU01046807">
    <property type="protein sequence ID" value="GAH93703.1"/>
    <property type="molecule type" value="Genomic_DNA"/>
</dbReference>
<dbReference type="InterPro" id="IPR036291">
    <property type="entry name" value="NAD(P)-bd_dom_sf"/>
</dbReference>
<dbReference type="GO" id="GO:0016616">
    <property type="term" value="F:oxidoreductase activity, acting on the CH-OH group of donors, NAD or NADP as acceptor"/>
    <property type="evidence" value="ECO:0007669"/>
    <property type="project" value="TreeGrafter"/>
</dbReference>
<dbReference type="InterPro" id="IPR002347">
    <property type="entry name" value="SDR_fam"/>
</dbReference>
<comment type="caution">
    <text evidence="3">The sequence shown here is derived from an EMBL/GenBank/DDBJ whole genome shotgun (WGS) entry which is preliminary data.</text>
</comment>